<dbReference type="Pfam" id="PF01740">
    <property type="entry name" value="STAS"/>
    <property type="match status" value="1"/>
</dbReference>
<name>A3ZRQ3_9BACT</name>
<dbReference type="RefSeq" id="WP_002650379.1">
    <property type="nucleotide sequence ID" value="NZ_CH672376.1"/>
</dbReference>
<protein>
    <recommendedName>
        <fullName evidence="2">STAS domain-containing protein</fullName>
    </recommendedName>
</protein>
<dbReference type="InterPro" id="IPR002645">
    <property type="entry name" value="STAS_dom"/>
</dbReference>
<evidence type="ECO:0000256" key="1">
    <source>
        <dbReference type="SAM" id="Phobius"/>
    </source>
</evidence>
<dbReference type="PROSITE" id="PS50801">
    <property type="entry name" value="STAS"/>
    <property type="match status" value="1"/>
</dbReference>
<reference evidence="3 4" key="1">
    <citation type="submission" date="2006-02" db="EMBL/GenBank/DDBJ databases">
        <authorList>
            <person name="Amann R."/>
            <person name="Ferriera S."/>
            <person name="Johnson J."/>
            <person name="Kravitz S."/>
            <person name="Halpern A."/>
            <person name="Remington K."/>
            <person name="Beeson K."/>
            <person name="Tran B."/>
            <person name="Rogers Y.-H."/>
            <person name="Friedman R."/>
            <person name="Venter J.C."/>
        </authorList>
    </citation>
    <scope>NUCLEOTIDE SEQUENCE [LARGE SCALE GENOMIC DNA]</scope>
    <source>
        <strain evidence="3 4">DSM 3645</strain>
    </source>
</reference>
<dbReference type="OrthoDB" id="276246at2"/>
<dbReference type="Proteomes" id="UP000004358">
    <property type="component" value="Unassembled WGS sequence"/>
</dbReference>
<dbReference type="EMBL" id="AANZ01000007">
    <property type="protein sequence ID" value="EAQ80822.1"/>
    <property type="molecule type" value="Genomic_DNA"/>
</dbReference>
<dbReference type="InterPro" id="IPR036513">
    <property type="entry name" value="STAS_dom_sf"/>
</dbReference>
<evidence type="ECO:0000313" key="3">
    <source>
        <dbReference type="EMBL" id="EAQ80822.1"/>
    </source>
</evidence>
<proteinExistence type="predicted"/>
<dbReference type="SUPFAM" id="SSF52091">
    <property type="entry name" value="SpoIIaa-like"/>
    <property type="match status" value="1"/>
</dbReference>
<evidence type="ECO:0000259" key="2">
    <source>
        <dbReference type="PROSITE" id="PS50801"/>
    </source>
</evidence>
<feature type="transmembrane region" description="Helical" evidence="1">
    <location>
        <begin position="47"/>
        <end position="69"/>
    </location>
</feature>
<keyword evidence="1" id="KW-0472">Membrane</keyword>
<dbReference type="AlphaFoldDB" id="A3ZRQ3"/>
<dbReference type="CDD" id="cd07043">
    <property type="entry name" value="STAS_anti-anti-sigma_factors"/>
    <property type="match status" value="1"/>
</dbReference>
<evidence type="ECO:0000313" key="4">
    <source>
        <dbReference type="Proteomes" id="UP000004358"/>
    </source>
</evidence>
<organism evidence="3 4">
    <name type="scientific">Blastopirellula marina DSM 3645</name>
    <dbReference type="NCBI Taxonomy" id="314230"/>
    <lineage>
        <taxon>Bacteria</taxon>
        <taxon>Pseudomonadati</taxon>
        <taxon>Planctomycetota</taxon>
        <taxon>Planctomycetia</taxon>
        <taxon>Pirellulales</taxon>
        <taxon>Pirellulaceae</taxon>
        <taxon>Blastopirellula</taxon>
    </lineage>
</organism>
<comment type="caution">
    <text evidence="3">The sequence shown here is derived from an EMBL/GenBank/DDBJ whole genome shotgun (WGS) entry which is preliminary data.</text>
</comment>
<feature type="domain" description="STAS" evidence="2">
    <location>
        <begin position="1"/>
        <end position="120"/>
    </location>
</feature>
<dbReference type="Gene3D" id="3.30.750.24">
    <property type="entry name" value="STAS domain"/>
    <property type="match status" value="1"/>
</dbReference>
<keyword evidence="1" id="KW-0812">Transmembrane</keyword>
<accession>A3ZRQ3</accession>
<gene>
    <name evidence="3" type="ORF">DSM3645_12416</name>
</gene>
<dbReference type="HOGENOM" id="CLU_2010837_0_0_0"/>
<sequence>MNESTLMLSSREGDLVKVTLLPEELRTPEDCYDLRNEMIAASTGCRAVLIDFANVTFMSSVGLLSFLGLRRAVAERDVRIIFFNLSDNLDAMLTLCRLISDSPHSKAPFETAKDEAAAVAQAS</sequence>
<dbReference type="STRING" id="314230.DSM3645_12416"/>
<keyword evidence="1" id="KW-1133">Transmembrane helix</keyword>